<dbReference type="GO" id="GO:0009312">
    <property type="term" value="P:oligosaccharide biosynthetic process"/>
    <property type="evidence" value="ECO:0007669"/>
    <property type="project" value="Ensembl"/>
</dbReference>
<keyword evidence="7" id="KW-0333">Golgi apparatus</keyword>
<reference evidence="8" key="3">
    <citation type="submission" date="2025-09" db="UniProtKB">
        <authorList>
            <consortium name="Ensembl"/>
        </authorList>
    </citation>
    <scope>IDENTIFICATION</scope>
</reference>
<dbReference type="Ensembl" id="ENSVURT00010016019.1">
    <property type="protein sequence ID" value="ENSVURP00010014072.1"/>
    <property type="gene ID" value="ENSVURG00010010804.1"/>
</dbReference>
<organism evidence="8 9">
    <name type="scientific">Vombatus ursinus</name>
    <name type="common">Common wombat</name>
    <dbReference type="NCBI Taxonomy" id="29139"/>
    <lineage>
        <taxon>Eukaryota</taxon>
        <taxon>Metazoa</taxon>
        <taxon>Chordata</taxon>
        <taxon>Craniata</taxon>
        <taxon>Vertebrata</taxon>
        <taxon>Euteleostomi</taxon>
        <taxon>Mammalia</taxon>
        <taxon>Metatheria</taxon>
        <taxon>Diprotodontia</taxon>
        <taxon>Vombatidae</taxon>
        <taxon>Vombatus</taxon>
    </lineage>
</organism>
<keyword evidence="9" id="KW-1185">Reference proteome</keyword>
<evidence type="ECO:0000256" key="7">
    <source>
        <dbReference type="RuleBase" id="RU363129"/>
    </source>
</evidence>
<dbReference type="RefSeq" id="XP_027716362.1">
    <property type="nucleotide sequence ID" value="XM_027860561.1"/>
</dbReference>
<keyword evidence="4 7" id="KW-0808">Transferase</keyword>
<sequence>MWIPSRRQLCWAFLVASLLSVTSFFLHLWKGSFSPKLVFSALCHKQCSGLTKVALFCLPGTPPGPNGSLAFHKPAASPEPSGIWTIQPEGRFGNQMGQYATLYALAKLNGKQAFILPDMHATLAPVFKVTLPVLDKEVAARMPWRLYPLRDWMAEEYAHLGSQDMLQFTGFPCSWTFYHHLRAKIHREFSLHRHIREDAQAFLHWVRRSRGKGRSLTFVGVHVRRGDYVEVMPKHWRGVVADRAYLEQALAWFRVRYPDVVFVVTSNGMKWCRENIDPSRGDVVFAGDGDEVAPGSDFALLTQCNHTVMTIGTFGYWAAYLAAGKTIYLANYTLPDSQFLNVFKPQAAFLPEWVGIPADLSPLLH</sequence>
<reference evidence="9" key="1">
    <citation type="submission" date="2018-12" db="EMBL/GenBank/DDBJ databases">
        <authorList>
            <person name="Yazar S."/>
        </authorList>
    </citation>
    <scope>NUCLEOTIDE SEQUENCE [LARGE SCALE GENOMIC DNA]</scope>
</reference>
<keyword evidence="5 7" id="KW-0812">Transmembrane</keyword>
<proteinExistence type="inferred from homology"/>
<keyword evidence="5 7" id="KW-0735">Signal-anchor</keyword>
<evidence type="ECO:0000256" key="1">
    <source>
        <dbReference type="ARBA" id="ARBA00004447"/>
    </source>
</evidence>
<dbReference type="GO" id="GO:0021772">
    <property type="term" value="P:olfactory bulb development"/>
    <property type="evidence" value="ECO:0007669"/>
    <property type="project" value="Ensembl"/>
</dbReference>
<keyword evidence="7" id="KW-0325">Glycoprotein</keyword>
<dbReference type="GO" id="GO:0032580">
    <property type="term" value="C:Golgi cisterna membrane"/>
    <property type="evidence" value="ECO:0007669"/>
    <property type="project" value="UniProtKB-SubCell"/>
</dbReference>
<evidence type="ECO:0000256" key="5">
    <source>
        <dbReference type="ARBA" id="ARBA00022968"/>
    </source>
</evidence>
<accession>A0A4X2KYJ1</accession>
<dbReference type="GO" id="GO:1903672">
    <property type="term" value="P:positive regulation of sprouting angiogenesis"/>
    <property type="evidence" value="ECO:0007669"/>
    <property type="project" value="Ensembl"/>
</dbReference>
<dbReference type="EC" id="2.4.1.-" evidence="7"/>
<dbReference type="Pfam" id="PF01531">
    <property type="entry name" value="Glyco_transf_11"/>
    <property type="match status" value="1"/>
</dbReference>
<gene>
    <name evidence="8" type="primary">FUT1</name>
</gene>
<dbReference type="UniPathway" id="UPA00378"/>
<dbReference type="GO" id="GO:1904906">
    <property type="term" value="P:positive regulation of endothelial cell-matrix adhesion via fibronectin"/>
    <property type="evidence" value="ECO:0007669"/>
    <property type="project" value="Ensembl"/>
</dbReference>
<dbReference type="PANTHER" id="PTHR11927:SF9">
    <property type="entry name" value="L-FUCOSYLTRANSFERASE"/>
    <property type="match status" value="1"/>
</dbReference>
<dbReference type="AlphaFoldDB" id="A0A4X2KYJ1"/>
<dbReference type="GO" id="GO:0008107">
    <property type="term" value="F:galactoside 2-alpha-L-fucosyltransferase activity"/>
    <property type="evidence" value="ECO:0007669"/>
    <property type="project" value="Ensembl"/>
</dbReference>
<protein>
    <recommendedName>
        <fullName evidence="7">L-Fucosyltransferase</fullName>
        <ecNumber evidence="7">2.4.1.-</ecNumber>
    </recommendedName>
</protein>
<comment type="catalytic activity">
    <reaction evidence="6">
        <text>a ganglioside GM1 + GDP-beta-L-fucose = a ganglioside Fuc-GM1 + GDP + H(+)</text>
        <dbReference type="Rhea" id="RHEA:48292"/>
        <dbReference type="ChEBI" id="CHEBI:15378"/>
        <dbReference type="ChEBI" id="CHEBI:57273"/>
        <dbReference type="ChEBI" id="CHEBI:58189"/>
        <dbReference type="ChEBI" id="CHEBI:82639"/>
        <dbReference type="ChEBI" id="CHEBI:90189"/>
    </reaction>
    <physiologicalReaction direction="left-to-right" evidence="6">
        <dbReference type="Rhea" id="RHEA:48293"/>
    </physiologicalReaction>
</comment>
<dbReference type="GO" id="GO:0010595">
    <property type="term" value="P:positive regulation of endothelial cell migration"/>
    <property type="evidence" value="ECO:0007669"/>
    <property type="project" value="Ensembl"/>
</dbReference>
<keyword evidence="3 7" id="KW-0328">Glycosyltransferase</keyword>
<name>A0A4X2KYJ1_VOMUR</name>
<dbReference type="OMA" id="PLRDWMA"/>
<dbReference type="CDD" id="cd11301">
    <property type="entry name" value="Fut1_Fut2_like"/>
    <property type="match status" value="1"/>
</dbReference>
<evidence type="ECO:0000256" key="4">
    <source>
        <dbReference type="ARBA" id="ARBA00022679"/>
    </source>
</evidence>
<evidence type="ECO:0000256" key="3">
    <source>
        <dbReference type="ARBA" id="ARBA00022676"/>
    </source>
</evidence>
<dbReference type="GeneID" id="114041891"/>
<evidence type="ECO:0000256" key="2">
    <source>
        <dbReference type="ARBA" id="ARBA00004922"/>
    </source>
</evidence>
<reference evidence="8" key="2">
    <citation type="submission" date="2025-08" db="UniProtKB">
        <authorList>
            <consortium name="Ensembl"/>
        </authorList>
    </citation>
    <scope>IDENTIFICATION</scope>
</reference>
<dbReference type="PANTHER" id="PTHR11927">
    <property type="entry name" value="GALACTOSIDE 2-L-FUCOSYLTRANSFERASE"/>
    <property type="match status" value="1"/>
</dbReference>
<dbReference type="GeneTree" id="ENSGT00390000001450"/>
<dbReference type="InterPro" id="IPR002516">
    <property type="entry name" value="Glyco_trans_11"/>
</dbReference>
<comment type="pathway">
    <text evidence="2 7">Protein modification; protein glycosylation.</text>
</comment>
<dbReference type="STRING" id="29139.ENSVURP00010014072"/>
<dbReference type="OrthoDB" id="3226at2759"/>
<evidence type="ECO:0000256" key="6">
    <source>
        <dbReference type="ARBA" id="ARBA00043729"/>
    </source>
</evidence>
<comment type="similarity">
    <text evidence="7">Belongs to the glycosyltransferase 11 family.</text>
</comment>
<evidence type="ECO:0000313" key="9">
    <source>
        <dbReference type="Proteomes" id="UP000314987"/>
    </source>
</evidence>
<dbReference type="Proteomes" id="UP000314987">
    <property type="component" value="Unassembled WGS sequence"/>
</dbReference>
<comment type="subcellular location">
    <subcellularLocation>
        <location evidence="1 7">Golgi apparatus</location>
        <location evidence="1 7">Golgi stack membrane</location>
        <topology evidence="1 7">Single-pass type II membrane protein</topology>
    </subcellularLocation>
</comment>
<dbReference type="CTD" id="2523"/>
<evidence type="ECO:0000313" key="8">
    <source>
        <dbReference type="Ensembl" id="ENSVURP00010014072.1"/>
    </source>
</evidence>
<dbReference type="GO" id="GO:0001936">
    <property type="term" value="P:regulation of endothelial cell proliferation"/>
    <property type="evidence" value="ECO:0007669"/>
    <property type="project" value="Ensembl"/>
</dbReference>